<feature type="signal peptide" evidence="2">
    <location>
        <begin position="1"/>
        <end position="25"/>
    </location>
</feature>
<dbReference type="AlphaFoldDB" id="A0ABC8IVY5"/>
<evidence type="ECO:0000256" key="2">
    <source>
        <dbReference type="SAM" id="SignalP"/>
    </source>
</evidence>
<feature type="domain" description="PLAT" evidence="3">
    <location>
        <begin position="31"/>
        <end position="158"/>
    </location>
</feature>
<dbReference type="PANTHER" id="PTHR31718">
    <property type="entry name" value="PLAT DOMAIN-CONTAINING PROTEIN"/>
    <property type="match status" value="1"/>
</dbReference>
<name>A0ABC8IVY5_ERUVS</name>
<dbReference type="Gene3D" id="2.60.60.20">
    <property type="entry name" value="PLAT/LH2 domain"/>
    <property type="match status" value="1"/>
</dbReference>
<proteinExistence type="predicted"/>
<dbReference type="InterPro" id="IPR036392">
    <property type="entry name" value="PLAT/LH2_dom_sf"/>
</dbReference>
<dbReference type="SUPFAM" id="SSF49723">
    <property type="entry name" value="Lipase/lipooxygenase domain (PLAT/LH2 domain)"/>
    <property type="match status" value="1"/>
</dbReference>
<protein>
    <recommendedName>
        <fullName evidence="3">PLAT domain-containing protein</fullName>
    </recommendedName>
</protein>
<evidence type="ECO:0000313" key="5">
    <source>
        <dbReference type="Proteomes" id="UP001642260"/>
    </source>
</evidence>
<keyword evidence="2" id="KW-0732">Signal</keyword>
<dbReference type="CDD" id="cd01754">
    <property type="entry name" value="PLAT_plant_stress"/>
    <property type="match status" value="1"/>
</dbReference>
<reference evidence="4 5" key="1">
    <citation type="submission" date="2022-03" db="EMBL/GenBank/DDBJ databases">
        <authorList>
            <person name="Macdonald S."/>
            <person name="Ahmed S."/>
            <person name="Newling K."/>
        </authorList>
    </citation>
    <scope>NUCLEOTIDE SEQUENCE [LARGE SCALE GENOMIC DNA]</scope>
</reference>
<accession>A0ABC8IVY5</accession>
<evidence type="ECO:0000256" key="1">
    <source>
        <dbReference type="PROSITE-ProRule" id="PRU00152"/>
    </source>
</evidence>
<feature type="chain" id="PRO_5044867853" description="PLAT domain-containing protein" evidence="2">
    <location>
        <begin position="26"/>
        <end position="183"/>
    </location>
</feature>
<evidence type="ECO:0000313" key="4">
    <source>
        <dbReference type="EMBL" id="CAH8302475.1"/>
    </source>
</evidence>
<dbReference type="Proteomes" id="UP001642260">
    <property type="component" value="Unassembled WGS sequence"/>
</dbReference>
<dbReference type="EMBL" id="CAKOAT010056711">
    <property type="protein sequence ID" value="CAH8302475.1"/>
    <property type="molecule type" value="Genomic_DNA"/>
</dbReference>
<comment type="caution">
    <text evidence="1">Lacks conserved residue(s) required for the propagation of feature annotation.</text>
</comment>
<keyword evidence="5" id="KW-1185">Reference proteome</keyword>
<dbReference type="PROSITE" id="PS50095">
    <property type="entry name" value="PLAT"/>
    <property type="match status" value="1"/>
</dbReference>
<dbReference type="InterPro" id="IPR001024">
    <property type="entry name" value="PLAT/LH2_dom"/>
</dbReference>
<sequence>MMPRRDAFFLSVLLILATVSSITSADDEPDCVYTFYIRTGSIWKAGTESIISARIYDKYGDYIGIRNLEAWGGLMGPGYNYFERGNLDIFSGRAPCLPSPVCSLNITSDGSGDHHGWYVNYVEVTTAGVHATCSQQSFEVEQWLATDTSPYELTAVRNNCPVSLRESVGQIGSEIRKTLSWIV</sequence>
<dbReference type="PANTHER" id="PTHR31718:SF0">
    <property type="entry name" value="PLAT DOMAIN-CONTAINING PROTEIN 2"/>
    <property type="match status" value="1"/>
</dbReference>
<organism evidence="4 5">
    <name type="scientific">Eruca vesicaria subsp. sativa</name>
    <name type="common">Garden rocket</name>
    <name type="synonym">Eruca sativa</name>
    <dbReference type="NCBI Taxonomy" id="29727"/>
    <lineage>
        <taxon>Eukaryota</taxon>
        <taxon>Viridiplantae</taxon>
        <taxon>Streptophyta</taxon>
        <taxon>Embryophyta</taxon>
        <taxon>Tracheophyta</taxon>
        <taxon>Spermatophyta</taxon>
        <taxon>Magnoliopsida</taxon>
        <taxon>eudicotyledons</taxon>
        <taxon>Gunneridae</taxon>
        <taxon>Pentapetalae</taxon>
        <taxon>rosids</taxon>
        <taxon>malvids</taxon>
        <taxon>Brassicales</taxon>
        <taxon>Brassicaceae</taxon>
        <taxon>Brassiceae</taxon>
        <taxon>Eruca</taxon>
    </lineage>
</organism>
<comment type="caution">
    <text evidence="4">The sequence shown here is derived from an EMBL/GenBank/DDBJ whole genome shotgun (WGS) entry which is preliminary data.</text>
</comment>
<gene>
    <name evidence="4" type="ORF">ERUC_LOCUS3206</name>
</gene>
<dbReference type="Pfam" id="PF01477">
    <property type="entry name" value="PLAT"/>
    <property type="match status" value="1"/>
</dbReference>
<evidence type="ECO:0000259" key="3">
    <source>
        <dbReference type="PROSITE" id="PS50095"/>
    </source>
</evidence>
<dbReference type="FunFam" id="2.60.60.20:FF:000020">
    <property type="entry name" value="Lipid-associated family protein"/>
    <property type="match status" value="1"/>
</dbReference>